<dbReference type="SUPFAM" id="SSF54373">
    <property type="entry name" value="FAD-linked reductases, C-terminal domain"/>
    <property type="match status" value="1"/>
</dbReference>
<protein>
    <submittedName>
        <fullName evidence="5">FAD/NAD(P)-binding domain-containing protein</fullName>
    </submittedName>
</protein>
<dbReference type="InterPro" id="IPR051104">
    <property type="entry name" value="FAD_monoxygenase"/>
</dbReference>
<evidence type="ECO:0000256" key="1">
    <source>
        <dbReference type="ARBA" id="ARBA00022630"/>
    </source>
</evidence>
<dbReference type="OrthoDB" id="417877at2759"/>
<evidence type="ECO:0000256" key="2">
    <source>
        <dbReference type="ARBA" id="ARBA00022827"/>
    </source>
</evidence>
<evidence type="ECO:0000313" key="5">
    <source>
        <dbReference type="EMBL" id="KZV96006.1"/>
    </source>
</evidence>
<dbReference type="SUPFAM" id="SSF51905">
    <property type="entry name" value="FAD/NAD(P)-binding domain"/>
    <property type="match status" value="1"/>
</dbReference>
<dbReference type="InterPro" id="IPR036188">
    <property type="entry name" value="FAD/NAD-bd_sf"/>
</dbReference>
<keyword evidence="2" id="KW-0274">FAD</keyword>
<dbReference type="InterPro" id="IPR002938">
    <property type="entry name" value="FAD-bd"/>
</dbReference>
<name>A0A165K9L8_EXIGL</name>
<proteinExistence type="predicted"/>
<dbReference type="Pfam" id="PF01494">
    <property type="entry name" value="FAD_binding_3"/>
    <property type="match status" value="1"/>
</dbReference>
<evidence type="ECO:0000259" key="4">
    <source>
        <dbReference type="Pfam" id="PF01494"/>
    </source>
</evidence>
<reference evidence="5 6" key="1">
    <citation type="journal article" date="2016" name="Mol. Biol. Evol.">
        <title>Comparative Genomics of Early-Diverging Mushroom-Forming Fungi Provides Insights into the Origins of Lignocellulose Decay Capabilities.</title>
        <authorList>
            <person name="Nagy L.G."/>
            <person name="Riley R."/>
            <person name="Tritt A."/>
            <person name="Adam C."/>
            <person name="Daum C."/>
            <person name="Floudas D."/>
            <person name="Sun H."/>
            <person name="Yadav J.S."/>
            <person name="Pangilinan J."/>
            <person name="Larsson K.H."/>
            <person name="Matsuura K."/>
            <person name="Barry K."/>
            <person name="Labutti K."/>
            <person name="Kuo R."/>
            <person name="Ohm R.A."/>
            <person name="Bhattacharya S.S."/>
            <person name="Shirouzu T."/>
            <person name="Yoshinaga Y."/>
            <person name="Martin F.M."/>
            <person name="Grigoriev I.V."/>
            <person name="Hibbett D.S."/>
        </authorList>
    </citation>
    <scope>NUCLEOTIDE SEQUENCE [LARGE SCALE GENOMIC DNA]</scope>
    <source>
        <strain evidence="5 6">HHB12029</strain>
    </source>
</reference>
<keyword evidence="1" id="KW-0285">Flavoprotein</keyword>
<organism evidence="5 6">
    <name type="scientific">Exidia glandulosa HHB12029</name>
    <dbReference type="NCBI Taxonomy" id="1314781"/>
    <lineage>
        <taxon>Eukaryota</taxon>
        <taxon>Fungi</taxon>
        <taxon>Dikarya</taxon>
        <taxon>Basidiomycota</taxon>
        <taxon>Agaricomycotina</taxon>
        <taxon>Agaricomycetes</taxon>
        <taxon>Auriculariales</taxon>
        <taxon>Exidiaceae</taxon>
        <taxon>Exidia</taxon>
    </lineage>
</organism>
<dbReference type="Proteomes" id="UP000077266">
    <property type="component" value="Unassembled WGS sequence"/>
</dbReference>
<dbReference type="PANTHER" id="PTHR46720:SF3">
    <property type="entry name" value="FAD-BINDING DOMAIN-CONTAINING PROTEIN-RELATED"/>
    <property type="match status" value="1"/>
</dbReference>
<feature type="domain" description="FAD-binding" evidence="4">
    <location>
        <begin position="13"/>
        <end position="372"/>
    </location>
</feature>
<dbReference type="GO" id="GO:0044550">
    <property type="term" value="P:secondary metabolite biosynthetic process"/>
    <property type="evidence" value="ECO:0007669"/>
    <property type="project" value="TreeGrafter"/>
</dbReference>
<dbReference type="STRING" id="1314781.A0A165K9L8"/>
<sequence length="431" mass="47280">MSVPSSIPWTKDFRVAIVGGGIGGLFCAISLRKSGVPFDIFEAAAQFGEVGAGIGFAPNAEEAMRYLGIFEDYMQAANHRESYSLILGNETQDHVADILPRGGPITSIHRARMLNILLEHVPSECAHLKKRCVRVEQVSTDPQAPLYRVHFHDGTTHEANLVIGADGIRSVVRQSVLGHRVEPRYVGTRAYRGIFPADEWLKTVGPEYASGLLIISGLGKHLIIFPIDGNLINLVGFISDPREKRFVEGTDILPVGEPWVQPASHDQALSDFADMPGPFVKTAFKSIEHMTVWKIHSLWPALPTYVKDGIALLGDAAHGMTPHCGQGAGQALEDSYILGRLLGHPKTTLQTLHSSLVIYDEVRRPRGNKVLEYSLETGDVWDGWGPNGESNEGRKLDADGRLDWIWEHNISEDGERAIAILEARDGAPPVM</sequence>
<dbReference type="GO" id="GO:0071949">
    <property type="term" value="F:FAD binding"/>
    <property type="evidence" value="ECO:0007669"/>
    <property type="project" value="InterPro"/>
</dbReference>
<keyword evidence="3" id="KW-0560">Oxidoreductase</keyword>
<accession>A0A165K9L8</accession>
<dbReference type="Gene3D" id="3.50.50.60">
    <property type="entry name" value="FAD/NAD(P)-binding domain"/>
    <property type="match status" value="1"/>
</dbReference>
<evidence type="ECO:0000313" key="6">
    <source>
        <dbReference type="Proteomes" id="UP000077266"/>
    </source>
</evidence>
<dbReference type="EMBL" id="KV425948">
    <property type="protein sequence ID" value="KZV96006.1"/>
    <property type="molecule type" value="Genomic_DNA"/>
</dbReference>
<dbReference type="PANTHER" id="PTHR46720">
    <property type="entry name" value="HYDROXYLASE, PUTATIVE (AFU_ORTHOLOGUE AFUA_3G01460)-RELATED"/>
    <property type="match status" value="1"/>
</dbReference>
<dbReference type="AlphaFoldDB" id="A0A165K9L8"/>
<keyword evidence="6" id="KW-1185">Reference proteome</keyword>
<dbReference type="PRINTS" id="PR00420">
    <property type="entry name" value="RNGMNOXGNASE"/>
</dbReference>
<dbReference type="InParanoid" id="A0A165K9L8"/>
<dbReference type="GO" id="GO:0016491">
    <property type="term" value="F:oxidoreductase activity"/>
    <property type="evidence" value="ECO:0007669"/>
    <property type="project" value="UniProtKB-KW"/>
</dbReference>
<evidence type="ECO:0000256" key="3">
    <source>
        <dbReference type="ARBA" id="ARBA00023002"/>
    </source>
</evidence>
<gene>
    <name evidence="5" type="ORF">EXIGLDRAFT_833937</name>
</gene>